<evidence type="ECO:0000313" key="1">
    <source>
        <dbReference type="EMBL" id="JAD25350.1"/>
    </source>
</evidence>
<dbReference type="EMBL" id="GBRH01272545">
    <property type="protein sequence ID" value="JAD25350.1"/>
    <property type="molecule type" value="Transcribed_RNA"/>
</dbReference>
<name>A0A0A8YIL7_ARUDO</name>
<dbReference type="AlphaFoldDB" id="A0A0A8YIL7"/>
<sequence>MWSRADSCRVGSSCRNELQGVAVLYTHWATVPREDGSLQLPPCDTCSPKIRGIWS</sequence>
<protein>
    <submittedName>
        <fullName evidence="1">Sig6</fullName>
    </submittedName>
</protein>
<reference evidence="1" key="2">
    <citation type="journal article" date="2015" name="Data Brief">
        <title>Shoot transcriptome of the giant reed, Arundo donax.</title>
        <authorList>
            <person name="Barrero R.A."/>
            <person name="Guerrero F.D."/>
            <person name="Moolhuijzen P."/>
            <person name="Goolsby J.A."/>
            <person name="Tidwell J."/>
            <person name="Bellgard S.E."/>
            <person name="Bellgard M.I."/>
        </authorList>
    </citation>
    <scope>NUCLEOTIDE SEQUENCE</scope>
    <source>
        <tissue evidence="1">Shoot tissue taken approximately 20 cm above the soil surface</tissue>
    </source>
</reference>
<accession>A0A0A8YIL7</accession>
<reference evidence="1" key="1">
    <citation type="submission" date="2014-09" db="EMBL/GenBank/DDBJ databases">
        <authorList>
            <person name="Magalhaes I.L.F."/>
            <person name="Oliveira U."/>
            <person name="Santos F.R."/>
            <person name="Vidigal T.H.D.A."/>
            <person name="Brescovit A.D."/>
            <person name="Santos A.J."/>
        </authorList>
    </citation>
    <scope>NUCLEOTIDE SEQUENCE</scope>
    <source>
        <tissue evidence="1">Shoot tissue taken approximately 20 cm above the soil surface</tissue>
    </source>
</reference>
<organism evidence="1">
    <name type="scientific">Arundo donax</name>
    <name type="common">Giant reed</name>
    <name type="synonym">Donax arundinaceus</name>
    <dbReference type="NCBI Taxonomy" id="35708"/>
    <lineage>
        <taxon>Eukaryota</taxon>
        <taxon>Viridiplantae</taxon>
        <taxon>Streptophyta</taxon>
        <taxon>Embryophyta</taxon>
        <taxon>Tracheophyta</taxon>
        <taxon>Spermatophyta</taxon>
        <taxon>Magnoliopsida</taxon>
        <taxon>Liliopsida</taxon>
        <taxon>Poales</taxon>
        <taxon>Poaceae</taxon>
        <taxon>PACMAD clade</taxon>
        <taxon>Arundinoideae</taxon>
        <taxon>Arundineae</taxon>
        <taxon>Arundo</taxon>
    </lineage>
</organism>
<proteinExistence type="predicted"/>